<dbReference type="AlphaFoldDB" id="A0A840EXE8"/>
<dbReference type="InterPro" id="IPR011944">
    <property type="entry name" value="Steroid_delta5-4_isomerase"/>
</dbReference>
<dbReference type="Proteomes" id="UP000551501">
    <property type="component" value="Unassembled WGS sequence"/>
</dbReference>
<dbReference type="EMBL" id="JACIFP010000001">
    <property type="protein sequence ID" value="MBB4133599.1"/>
    <property type="molecule type" value="Genomic_DNA"/>
</dbReference>
<comment type="caution">
    <text evidence="2">The sequence shown here is derived from an EMBL/GenBank/DDBJ whole genome shotgun (WGS) entry which is preliminary data.</text>
</comment>
<organism evidence="2 3">
    <name type="scientific">Gordonia humi</name>
    <dbReference type="NCBI Taxonomy" id="686429"/>
    <lineage>
        <taxon>Bacteria</taxon>
        <taxon>Bacillati</taxon>
        <taxon>Actinomycetota</taxon>
        <taxon>Actinomycetes</taxon>
        <taxon>Mycobacteriales</taxon>
        <taxon>Gordoniaceae</taxon>
        <taxon>Gordonia</taxon>
    </lineage>
</organism>
<accession>A0A840EXE8</accession>
<feature type="domain" description="DUF4440" evidence="1">
    <location>
        <begin position="12"/>
        <end position="114"/>
    </location>
</feature>
<keyword evidence="3" id="KW-1185">Reference proteome</keyword>
<dbReference type="NCBIfam" id="TIGR02246">
    <property type="entry name" value="SgcJ/EcaC family oxidoreductase"/>
    <property type="match status" value="1"/>
</dbReference>
<dbReference type="Gene3D" id="3.10.450.50">
    <property type="match status" value="1"/>
</dbReference>
<evidence type="ECO:0000259" key="1">
    <source>
        <dbReference type="Pfam" id="PF14534"/>
    </source>
</evidence>
<proteinExistence type="predicted"/>
<gene>
    <name evidence="2" type="ORF">BKA16_000151</name>
</gene>
<dbReference type="Pfam" id="PF14534">
    <property type="entry name" value="DUF4440"/>
    <property type="match status" value="1"/>
</dbReference>
<evidence type="ECO:0000313" key="2">
    <source>
        <dbReference type="EMBL" id="MBB4133599.1"/>
    </source>
</evidence>
<dbReference type="SUPFAM" id="SSF54427">
    <property type="entry name" value="NTF2-like"/>
    <property type="match status" value="1"/>
</dbReference>
<dbReference type="RefSeq" id="WP_183368773.1">
    <property type="nucleotide sequence ID" value="NZ_BAABHL010000113.1"/>
</dbReference>
<evidence type="ECO:0000313" key="3">
    <source>
        <dbReference type="Proteomes" id="UP000551501"/>
    </source>
</evidence>
<sequence length="125" mass="13828">MNDAARIVATGEDARFQAMIDGDVDAFARLCHPDLVYTHSSGVTDTLDEYLAKVREGFYVYHRVDHPIHDIRIVDDVALVIGEMNADITANGVDKSMRNASLAVWKQVDGEWLLLAFQGTPVPVV</sequence>
<dbReference type="InterPro" id="IPR032710">
    <property type="entry name" value="NTF2-like_dom_sf"/>
</dbReference>
<name>A0A840EXE8_9ACTN</name>
<protein>
    <submittedName>
        <fullName evidence="2">Uncharacterized protein (TIGR02246 family)</fullName>
    </submittedName>
</protein>
<reference evidence="2 3" key="1">
    <citation type="submission" date="2020-08" db="EMBL/GenBank/DDBJ databases">
        <title>Sequencing the genomes of 1000 actinobacteria strains.</title>
        <authorList>
            <person name="Klenk H.-P."/>
        </authorList>
    </citation>
    <scope>NUCLEOTIDE SEQUENCE [LARGE SCALE GENOMIC DNA]</scope>
    <source>
        <strain evidence="2 3">DSM 45298</strain>
    </source>
</reference>
<dbReference type="InterPro" id="IPR027843">
    <property type="entry name" value="DUF4440"/>
</dbReference>